<dbReference type="PANTHER" id="PTHR47332">
    <property type="entry name" value="SET DOMAIN-CONTAINING PROTEIN 5"/>
    <property type="match status" value="1"/>
</dbReference>
<dbReference type="Proteomes" id="UP000651452">
    <property type="component" value="Unassembled WGS sequence"/>
</dbReference>
<dbReference type="InterPro" id="IPR053185">
    <property type="entry name" value="SET_domain_protein"/>
</dbReference>
<organism evidence="2 3">
    <name type="scientific">Ascochyta lentis</name>
    <dbReference type="NCBI Taxonomy" id="205686"/>
    <lineage>
        <taxon>Eukaryota</taxon>
        <taxon>Fungi</taxon>
        <taxon>Dikarya</taxon>
        <taxon>Ascomycota</taxon>
        <taxon>Pezizomycotina</taxon>
        <taxon>Dothideomycetes</taxon>
        <taxon>Pleosporomycetidae</taxon>
        <taxon>Pleosporales</taxon>
        <taxon>Pleosporineae</taxon>
        <taxon>Didymellaceae</taxon>
        <taxon>Ascochyta</taxon>
    </lineage>
</organism>
<protein>
    <recommendedName>
        <fullName evidence="1">SET domain-containing protein</fullName>
    </recommendedName>
</protein>
<dbReference type="SMART" id="SM00317">
    <property type="entry name" value="SET"/>
    <property type="match status" value="1"/>
</dbReference>
<dbReference type="Pfam" id="PF00856">
    <property type="entry name" value="SET"/>
    <property type="match status" value="1"/>
</dbReference>
<evidence type="ECO:0000313" key="3">
    <source>
        <dbReference type="Proteomes" id="UP000651452"/>
    </source>
</evidence>
<dbReference type="PANTHER" id="PTHR47332:SF2">
    <property type="entry name" value="SET-6"/>
    <property type="match status" value="1"/>
</dbReference>
<dbReference type="InterPro" id="IPR001214">
    <property type="entry name" value="SET_dom"/>
</dbReference>
<dbReference type="EMBL" id="RZGK01000017">
    <property type="protein sequence ID" value="KAF9692741.1"/>
    <property type="molecule type" value="Genomic_DNA"/>
</dbReference>
<dbReference type="InterPro" id="IPR046341">
    <property type="entry name" value="SET_dom_sf"/>
</dbReference>
<dbReference type="SUPFAM" id="SSF82199">
    <property type="entry name" value="SET domain"/>
    <property type="match status" value="1"/>
</dbReference>
<evidence type="ECO:0000259" key="1">
    <source>
        <dbReference type="PROSITE" id="PS50280"/>
    </source>
</evidence>
<accession>A0A8H7IZA2</accession>
<reference evidence="2" key="1">
    <citation type="submission" date="2018-12" db="EMBL/GenBank/DDBJ databases">
        <authorList>
            <person name="Syme R.A."/>
            <person name="Farfan-Caceres L."/>
            <person name="Lichtenzveig J."/>
        </authorList>
    </citation>
    <scope>NUCLEOTIDE SEQUENCE</scope>
    <source>
        <strain evidence="2">Al4</strain>
    </source>
</reference>
<reference evidence="2" key="2">
    <citation type="submission" date="2020-09" db="EMBL/GenBank/DDBJ databases">
        <title>Reference genome assembly for Australian Ascochyta lentis isolate Al4.</title>
        <authorList>
            <person name="Lee R.C."/>
            <person name="Farfan-Caceres L.M."/>
            <person name="Debler J.W."/>
            <person name="Williams A.H."/>
            <person name="Henares B.M."/>
        </authorList>
    </citation>
    <scope>NUCLEOTIDE SEQUENCE</scope>
    <source>
        <strain evidence="2">Al4</strain>
    </source>
</reference>
<dbReference type="PROSITE" id="PS50280">
    <property type="entry name" value="SET"/>
    <property type="match status" value="1"/>
</dbReference>
<gene>
    <name evidence="2" type="ORF">EKO04_009093</name>
</gene>
<dbReference type="CDD" id="cd20071">
    <property type="entry name" value="SET_SMYD"/>
    <property type="match status" value="1"/>
</dbReference>
<comment type="caution">
    <text evidence="2">The sequence shown here is derived from an EMBL/GenBank/DDBJ whole genome shotgun (WGS) entry which is preliminary data.</text>
</comment>
<sequence length="346" mass="38596">MANPNHETMASTDNVPVAPKNDYYTIRALPGKGYGCIALQPIPRGTRILTDTPLLTVPKALYMNSDIEAAFSQLTPSQKALYLTLHSAHAQPPSSWPTTIHPSVPTHERQRITEQHSARTNPHASLLSLFQTNCMELDGGGAVFLHASRFNHACNPNACFSWNGAIGRETIHAMREIALGEEITLAYCDGQQDKRRRAWELMHYGFVCGCEACGDEDDESSFAFESAERKLQIQELDRETRLLRGFRLVDGVKQEGFVKKLLKMAVLLQEEGCWDARLAGVFLDIALVCELNDDFKMGVQAGEKALQIKKDSQGIDFPDFKRYAEAVERIKASRRREVGSANGWKA</sequence>
<dbReference type="Gene3D" id="2.170.270.10">
    <property type="entry name" value="SET domain"/>
    <property type="match status" value="1"/>
</dbReference>
<keyword evidence="3" id="KW-1185">Reference proteome</keyword>
<dbReference type="OrthoDB" id="265717at2759"/>
<proteinExistence type="predicted"/>
<feature type="domain" description="SET" evidence="1">
    <location>
        <begin position="19"/>
        <end position="188"/>
    </location>
</feature>
<name>A0A8H7IZA2_9PLEO</name>
<dbReference type="AlphaFoldDB" id="A0A8H7IZA2"/>
<evidence type="ECO:0000313" key="2">
    <source>
        <dbReference type="EMBL" id="KAF9692741.1"/>
    </source>
</evidence>